<organism evidence="8 9">
    <name type="scientific">Morella rubra</name>
    <name type="common">Chinese bayberry</name>
    <dbReference type="NCBI Taxonomy" id="262757"/>
    <lineage>
        <taxon>Eukaryota</taxon>
        <taxon>Viridiplantae</taxon>
        <taxon>Streptophyta</taxon>
        <taxon>Embryophyta</taxon>
        <taxon>Tracheophyta</taxon>
        <taxon>Spermatophyta</taxon>
        <taxon>Magnoliopsida</taxon>
        <taxon>eudicotyledons</taxon>
        <taxon>Gunneridae</taxon>
        <taxon>Pentapetalae</taxon>
        <taxon>rosids</taxon>
        <taxon>fabids</taxon>
        <taxon>Fagales</taxon>
        <taxon>Myricaceae</taxon>
        <taxon>Morella</taxon>
    </lineage>
</organism>
<dbReference type="SUPFAM" id="SSF52833">
    <property type="entry name" value="Thioredoxin-like"/>
    <property type="match status" value="1"/>
</dbReference>
<evidence type="ECO:0000256" key="2">
    <source>
        <dbReference type="ARBA" id="ARBA00022448"/>
    </source>
</evidence>
<feature type="region of interest" description="Disordered" evidence="6">
    <location>
        <begin position="263"/>
        <end position="295"/>
    </location>
</feature>
<evidence type="ECO:0000256" key="6">
    <source>
        <dbReference type="SAM" id="MobiDB-lite"/>
    </source>
</evidence>
<sequence>MAEVLSKTNLFSSSHHGRRAGLSSAFPKKSCNYKPPSSVRWFQPLKLKSHAVRSSSLSSSDFHGRRLVIHANRTIPKRFQPPIYAQTGIRFGKAHKWWEKGLQSNMKEVTSAEDLVDSLLNAGDKLVVVEFFSPGCGGCRALHPKICQLAELNPNVQFLQVNYEEHKSMCYSLNVHVLPFFRFYRGSHGRLCSFSCTNATIKKFKDALSKHTPDRCSLGPTKGLEEKELLALSANKDLSFNYTTKPVQPVVIPAQEAIIAETSPSHLNPVPLDLPARPSKSTQDSKEKPLVSAGR</sequence>
<proteinExistence type="inferred from homology"/>
<evidence type="ECO:0000256" key="3">
    <source>
        <dbReference type="ARBA" id="ARBA00022982"/>
    </source>
</evidence>
<feature type="domain" description="Thioredoxin" evidence="7">
    <location>
        <begin position="74"/>
        <end position="213"/>
    </location>
</feature>
<accession>A0A6A1WBU6</accession>
<evidence type="ECO:0000256" key="1">
    <source>
        <dbReference type="ARBA" id="ARBA00008987"/>
    </source>
</evidence>
<keyword evidence="2" id="KW-0813">Transport</keyword>
<evidence type="ECO:0000313" key="8">
    <source>
        <dbReference type="EMBL" id="KAB1221148.1"/>
    </source>
</evidence>
<dbReference type="GO" id="GO:0045454">
    <property type="term" value="P:cell redox homeostasis"/>
    <property type="evidence" value="ECO:0007669"/>
    <property type="project" value="TreeGrafter"/>
</dbReference>
<evidence type="ECO:0000259" key="7">
    <source>
        <dbReference type="PROSITE" id="PS51352"/>
    </source>
</evidence>
<evidence type="ECO:0000256" key="5">
    <source>
        <dbReference type="ARBA" id="ARBA00023284"/>
    </source>
</evidence>
<evidence type="ECO:0000256" key="4">
    <source>
        <dbReference type="ARBA" id="ARBA00023157"/>
    </source>
</evidence>
<dbReference type="FunFam" id="3.40.30.10:FF:000199">
    <property type="entry name" value="Thioredoxin-like 1-2, chloroplastic"/>
    <property type="match status" value="1"/>
</dbReference>
<dbReference type="InterPro" id="IPR036249">
    <property type="entry name" value="Thioredoxin-like_sf"/>
</dbReference>
<dbReference type="PROSITE" id="PS51352">
    <property type="entry name" value="THIOREDOXIN_2"/>
    <property type="match status" value="1"/>
</dbReference>
<dbReference type="GO" id="GO:0009507">
    <property type="term" value="C:chloroplast"/>
    <property type="evidence" value="ECO:0007669"/>
    <property type="project" value="UniProtKB-ARBA"/>
</dbReference>
<dbReference type="PANTHER" id="PTHR43601:SF32">
    <property type="entry name" value="THIOREDOXIN-LIKE 2-2, CHLOROPLASTIC"/>
    <property type="match status" value="1"/>
</dbReference>
<evidence type="ECO:0000313" key="9">
    <source>
        <dbReference type="Proteomes" id="UP000516437"/>
    </source>
</evidence>
<dbReference type="PANTHER" id="PTHR43601">
    <property type="entry name" value="THIOREDOXIN, MITOCHONDRIAL"/>
    <property type="match status" value="1"/>
</dbReference>
<keyword evidence="4" id="KW-1015">Disulfide bond</keyword>
<dbReference type="OrthoDB" id="2121326at2759"/>
<keyword evidence="3" id="KW-0249">Electron transport</keyword>
<keyword evidence="9" id="KW-1185">Reference proteome</keyword>
<comment type="similarity">
    <text evidence="1">Belongs to the thioredoxin family.</text>
</comment>
<protein>
    <submittedName>
        <fullName evidence="8">Thioredoxin-like 1-1, chloroplastic</fullName>
    </submittedName>
</protein>
<reference evidence="8 9" key="1">
    <citation type="journal article" date="2019" name="Plant Biotechnol. J.">
        <title>The red bayberry genome and genetic basis of sex determination.</title>
        <authorList>
            <person name="Jia H.M."/>
            <person name="Jia H.J."/>
            <person name="Cai Q.L."/>
            <person name="Wang Y."/>
            <person name="Zhao H.B."/>
            <person name="Yang W.F."/>
            <person name="Wang G.Y."/>
            <person name="Li Y.H."/>
            <person name="Zhan D.L."/>
            <person name="Shen Y.T."/>
            <person name="Niu Q.F."/>
            <person name="Chang L."/>
            <person name="Qiu J."/>
            <person name="Zhao L."/>
            <person name="Xie H.B."/>
            <person name="Fu W.Y."/>
            <person name="Jin J."/>
            <person name="Li X.W."/>
            <person name="Jiao Y."/>
            <person name="Zhou C.C."/>
            <person name="Tu T."/>
            <person name="Chai C.Y."/>
            <person name="Gao J.L."/>
            <person name="Fan L.J."/>
            <person name="van de Weg E."/>
            <person name="Wang J.Y."/>
            <person name="Gao Z.S."/>
        </authorList>
    </citation>
    <scope>NUCLEOTIDE SEQUENCE [LARGE SCALE GENOMIC DNA]</scope>
    <source>
        <tissue evidence="8">Leaves</tissue>
    </source>
</reference>
<keyword evidence="5" id="KW-0676">Redox-active center</keyword>
<dbReference type="Gene3D" id="3.40.30.10">
    <property type="entry name" value="Glutaredoxin"/>
    <property type="match status" value="1"/>
</dbReference>
<comment type="caution">
    <text evidence="8">The sequence shown here is derived from an EMBL/GenBank/DDBJ whole genome shotgun (WGS) entry which is preliminary data.</text>
</comment>
<dbReference type="AlphaFoldDB" id="A0A6A1WBU6"/>
<dbReference type="Proteomes" id="UP000516437">
    <property type="component" value="Chromosome 2"/>
</dbReference>
<dbReference type="CDD" id="cd02947">
    <property type="entry name" value="TRX_family"/>
    <property type="match status" value="1"/>
</dbReference>
<gene>
    <name evidence="8" type="ORF">CJ030_MR2G012853</name>
</gene>
<dbReference type="Pfam" id="PF00085">
    <property type="entry name" value="Thioredoxin"/>
    <property type="match status" value="1"/>
</dbReference>
<dbReference type="InterPro" id="IPR013766">
    <property type="entry name" value="Thioredoxin_domain"/>
</dbReference>
<name>A0A6A1WBU6_9ROSI</name>
<dbReference type="EMBL" id="RXIC02000020">
    <property type="protein sequence ID" value="KAB1221148.1"/>
    <property type="molecule type" value="Genomic_DNA"/>
</dbReference>